<dbReference type="CDD" id="cd02883">
    <property type="entry name" value="NUDIX_Hydrolase"/>
    <property type="match status" value="1"/>
</dbReference>
<evidence type="ECO:0000259" key="2">
    <source>
        <dbReference type="PROSITE" id="PS51462"/>
    </source>
</evidence>
<evidence type="ECO:0000256" key="1">
    <source>
        <dbReference type="ARBA" id="ARBA00005582"/>
    </source>
</evidence>
<feature type="domain" description="Nudix hydrolase" evidence="2">
    <location>
        <begin position="28"/>
        <end position="159"/>
    </location>
</feature>
<dbReference type="Proteomes" id="UP000265801">
    <property type="component" value="Unassembled WGS sequence"/>
</dbReference>
<organism evidence="3 4">
    <name type="scientific">Bacillus salacetis</name>
    <dbReference type="NCBI Taxonomy" id="2315464"/>
    <lineage>
        <taxon>Bacteria</taxon>
        <taxon>Bacillati</taxon>
        <taxon>Bacillota</taxon>
        <taxon>Bacilli</taxon>
        <taxon>Bacillales</taxon>
        <taxon>Bacillaceae</taxon>
        <taxon>Bacillus</taxon>
    </lineage>
</organism>
<dbReference type="RefSeq" id="WP_119547280.1">
    <property type="nucleotide sequence ID" value="NZ_QXIR01000016.1"/>
</dbReference>
<comment type="caution">
    <text evidence="3">The sequence shown here is derived from an EMBL/GenBank/DDBJ whole genome shotgun (WGS) entry which is preliminary data.</text>
</comment>
<comment type="similarity">
    <text evidence="1">Belongs to the Nudix hydrolase family.</text>
</comment>
<accession>A0A3A1R296</accession>
<reference evidence="3 4" key="1">
    <citation type="submission" date="2018-09" db="EMBL/GenBank/DDBJ databases">
        <title>Bacillus saliacetes sp. nov., isolated from Thai shrimp paste (Ka-pi).</title>
        <authorList>
            <person name="Daroonpunt R."/>
            <person name="Tanasupawat S."/>
            <person name="Yiamsombut S."/>
        </authorList>
    </citation>
    <scope>NUCLEOTIDE SEQUENCE [LARGE SCALE GENOMIC DNA]</scope>
    <source>
        <strain evidence="3 4">SKP7-4</strain>
    </source>
</reference>
<dbReference type="Gene3D" id="3.90.79.10">
    <property type="entry name" value="Nucleoside Triphosphate Pyrophosphohydrolase"/>
    <property type="match status" value="1"/>
</dbReference>
<dbReference type="EMBL" id="QXIR01000016">
    <property type="protein sequence ID" value="RIW32721.1"/>
    <property type="molecule type" value="Genomic_DNA"/>
</dbReference>
<dbReference type="PANTHER" id="PTHR43736">
    <property type="entry name" value="ADP-RIBOSE PYROPHOSPHATASE"/>
    <property type="match status" value="1"/>
</dbReference>
<dbReference type="PROSITE" id="PS51462">
    <property type="entry name" value="NUDIX"/>
    <property type="match status" value="1"/>
</dbReference>
<keyword evidence="4" id="KW-1185">Reference proteome</keyword>
<evidence type="ECO:0000313" key="3">
    <source>
        <dbReference type="EMBL" id="RIW32721.1"/>
    </source>
</evidence>
<name>A0A3A1R296_9BACI</name>
<protein>
    <submittedName>
        <fullName evidence="3">NUDIX domain-containing protein</fullName>
    </submittedName>
</protein>
<dbReference type="Pfam" id="PF00293">
    <property type="entry name" value="NUDIX"/>
    <property type="match status" value="1"/>
</dbReference>
<dbReference type="InterPro" id="IPR000086">
    <property type="entry name" value="NUDIX_hydrolase_dom"/>
</dbReference>
<dbReference type="OrthoDB" id="9804442at2"/>
<dbReference type="AlphaFoldDB" id="A0A3A1R296"/>
<dbReference type="PANTHER" id="PTHR43736:SF1">
    <property type="entry name" value="DIHYDRONEOPTERIN TRIPHOSPHATE DIPHOSPHATASE"/>
    <property type="match status" value="1"/>
</dbReference>
<dbReference type="InterPro" id="IPR015797">
    <property type="entry name" value="NUDIX_hydrolase-like_dom_sf"/>
</dbReference>
<dbReference type="SUPFAM" id="SSF55811">
    <property type="entry name" value="Nudix"/>
    <property type="match status" value="1"/>
</dbReference>
<proteinExistence type="inferred from homology"/>
<gene>
    <name evidence="3" type="ORF">D3H55_12630</name>
</gene>
<sequence length="168" mass="18995">MSRTVKVQWGSGRVELTWSDAAQLPPLEKITSVHGCCFHQGKVLLVNIKGRGFNFPGGHVEGGETPEQAFHREVLEEGWVKGRVRHVGMIKVSHRNNPQFDPKGKYPLIGYQVFYRMDIEEMLPFQRNNESSCRIWAEPSEVPYVINDHELALEALNEAVKGGLNTVI</sequence>
<evidence type="ECO:0000313" key="4">
    <source>
        <dbReference type="Proteomes" id="UP000265801"/>
    </source>
</evidence>